<dbReference type="EMBL" id="JACHNC010000001">
    <property type="protein sequence ID" value="MBB4751845.1"/>
    <property type="molecule type" value="Genomic_DNA"/>
</dbReference>
<comment type="caution">
    <text evidence="2">The sequence shown here is derived from an EMBL/GenBank/DDBJ whole genome shotgun (WGS) entry which is preliminary data.</text>
</comment>
<dbReference type="AlphaFoldDB" id="A0A7W7MJA5"/>
<proteinExistence type="predicted"/>
<evidence type="ECO:0000313" key="3">
    <source>
        <dbReference type="Proteomes" id="UP000590511"/>
    </source>
</evidence>
<dbReference type="RefSeq" id="WP_188123815.1">
    <property type="nucleotide sequence ID" value="NZ_BOMP01000169.1"/>
</dbReference>
<organism evidence="2 3">
    <name type="scientific">Actinoplanes lobatus</name>
    <dbReference type="NCBI Taxonomy" id="113568"/>
    <lineage>
        <taxon>Bacteria</taxon>
        <taxon>Bacillati</taxon>
        <taxon>Actinomycetota</taxon>
        <taxon>Actinomycetes</taxon>
        <taxon>Micromonosporales</taxon>
        <taxon>Micromonosporaceae</taxon>
        <taxon>Actinoplanes</taxon>
    </lineage>
</organism>
<reference evidence="1 4" key="2">
    <citation type="submission" date="2021-01" db="EMBL/GenBank/DDBJ databases">
        <title>Whole genome shotgun sequence of Actinoplanes lobatus NBRC 12513.</title>
        <authorList>
            <person name="Komaki H."/>
            <person name="Tamura T."/>
        </authorList>
    </citation>
    <scope>NUCLEOTIDE SEQUENCE [LARGE SCALE GENOMIC DNA]</scope>
    <source>
        <strain evidence="1 4">NBRC 12513</strain>
    </source>
</reference>
<dbReference type="Proteomes" id="UP000590511">
    <property type="component" value="Unassembled WGS sequence"/>
</dbReference>
<sequence length="58" mass="6302">MNFPVAIITAVASARHEAESARPEAPIVPHTERPRRTRRIRAGLARGLIRAAHAIAPT</sequence>
<evidence type="ECO:0000313" key="2">
    <source>
        <dbReference type="EMBL" id="MBB4751845.1"/>
    </source>
</evidence>
<dbReference type="EMBL" id="BOMP01000169">
    <property type="protein sequence ID" value="GIE45677.1"/>
    <property type="molecule type" value="Genomic_DNA"/>
</dbReference>
<evidence type="ECO:0000313" key="1">
    <source>
        <dbReference type="EMBL" id="GIE45677.1"/>
    </source>
</evidence>
<keyword evidence="4" id="KW-1185">Reference proteome</keyword>
<reference evidence="2 3" key="1">
    <citation type="submission" date="2020-08" db="EMBL/GenBank/DDBJ databases">
        <title>Sequencing the genomes of 1000 actinobacteria strains.</title>
        <authorList>
            <person name="Klenk H.-P."/>
        </authorList>
    </citation>
    <scope>NUCLEOTIDE SEQUENCE [LARGE SCALE GENOMIC DNA]</scope>
    <source>
        <strain evidence="2 3">DSM 43150</strain>
    </source>
</reference>
<name>A0A7W7MJA5_9ACTN</name>
<gene>
    <name evidence="1" type="ORF">Alo02nite_85750</name>
    <name evidence="2" type="ORF">BJ964_006006</name>
</gene>
<evidence type="ECO:0000313" key="4">
    <source>
        <dbReference type="Proteomes" id="UP000631312"/>
    </source>
</evidence>
<accession>A0A7W7MJA5</accession>
<protein>
    <submittedName>
        <fullName evidence="2">Uncharacterized protein</fullName>
    </submittedName>
</protein>
<dbReference type="Proteomes" id="UP000631312">
    <property type="component" value="Unassembled WGS sequence"/>
</dbReference>